<keyword evidence="4" id="KW-0547">Nucleotide-binding</keyword>
<dbReference type="GO" id="GO:0004673">
    <property type="term" value="F:protein histidine kinase activity"/>
    <property type="evidence" value="ECO:0007669"/>
    <property type="project" value="UniProtKB-EC"/>
</dbReference>
<evidence type="ECO:0000256" key="4">
    <source>
        <dbReference type="ARBA" id="ARBA00022741"/>
    </source>
</evidence>
<dbReference type="Gene3D" id="3.30.565.10">
    <property type="entry name" value="Histidine kinase-like ATPase, C-terminal domain"/>
    <property type="match status" value="1"/>
</dbReference>
<feature type="transmembrane region" description="Helical" evidence="8">
    <location>
        <begin position="38"/>
        <end position="56"/>
    </location>
</feature>
<dbReference type="Proteomes" id="UP000014115">
    <property type="component" value="Unassembled WGS sequence"/>
</dbReference>
<organism evidence="10 11">
    <name type="scientific">Idiomarina xiamenensis 10-D-4</name>
    <dbReference type="NCBI Taxonomy" id="740709"/>
    <lineage>
        <taxon>Bacteria</taxon>
        <taxon>Pseudomonadati</taxon>
        <taxon>Pseudomonadota</taxon>
        <taxon>Gammaproteobacteria</taxon>
        <taxon>Alteromonadales</taxon>
        <taxon>Idiomarinaceae</taxon>
        <taxon>Idiomarina</taxon>
    </lineage>
</organism>
<dbReference type="STRING" id="740709.A10D4_11119"/>
<dbReference type="InterPro" id="IPR003594">
    <property type="entry name" value="HATPase_dom"/>
</dbReference>
<evidence type="ECO:0000259" key="9">
    <source>
        <dbReference type="PROSITE" id="PS50109"/>
    </source>
</evidence>
<reference evidence="10 11" key="1">
    <citation type="journal article" date="2012" name="J. Bacteriol.">
        <title>Genome Sequence of Idiomarina xiamenensis Type Strain 10-D-4.</title>
        <authorList>
            <person name="Lai Q."/>
            <person name="Wang L."/>
            <person name="Wang W."/>
            <person name="Shao Z."/>
        </authorList>
    </citation>
    <scope>NUCLEOTIDE SEQUENCE [LARGE SCALE GENOMIC DNA]</scope>
    <source>
        <strain evidence="10 11">10-D-4</strain>
    </source>
</reference>
<sequence length="452" mass="50679">MSAIWQRPQVRFWVAVLALLVLSMGLALALVVSYWATATLLSVLLVLAVVGLLNSYQRQRVQLLKFIEQFDESANDRPSQRYLQSLFPELLAVMRQQQQQLRLARSENESRHSILSTLADSMSLALFVVVDNREVTFVNRFTHELCGINQITLLQQLRAQNNPLFEFICSHDVASQVLTIEGENGRFRGLVKVNTTELGERAAKVVSISDIHDLLDQQEQNSWQKLVRVLTHEIMNSIGPITSLAGSAKLLAEEQVQDSDLYKALVTIERRANGLLKFVDNYRGLTQLPKPVMQACSLAEVLDHVLKLAQELASQRDIEVELVGRQPALMVYTDPDLLEHVLLNLVRNGLDAMQTSRQRRLRIVLERKRLTSVILAVEDSGKGIETEVQDTMFMPFFTTKPKGSGIGLALVKQLTSIMSIKVLVSSTLGQGSRFSLVIPLAQSVPENETDKD</sequence>
<dbReference type="GO" id="GO:0000160">
    <property type="term" value="P:phosphorelay signal transduction system"/>
    <property type="evidence" value="ECO:0007669"/>
    <property type="project" value="UniProtKB-KW"/>
</dbReference>
<accession>K2KDZ6</accession>
<evidence type="ECO:0000256" key="7">
    <source>
        <dbReference type="ARBA" id="ARBA00023012"/>
    </source>
</evidence>
<dbReference type="OrthoDB" id="1931120at2"/>
<evidence type="ECO:0000313" key="11">
    <source>
        <dbReference type="Proteomes" id="UP000014115"/>
    </source>
</evidence>
<dbReference type="eggNOG" id="COG5000">
    <property type="taxonomic scope" value="Bacteria"/>
</dbReference>
<dbReference type="PRINTS" id="PR00344">
    <property type="entry name" value="BCTRLSENSOR"/>
</dbReference>
<keyword evidence="8" id="KW-1133">Transmembrane helix</keyword>
<keyword evidence="3" id="KW-0808">Transferase</keyword>
<comment type="caution">
    <text evidence="10">The sequence shown here is derived from an EMBL/GenBank/DDBJ whole genome shotgun (WGS) entry which is preliminary data.</text>
</comment>
<dbReference type="AlphaFoldDB" id="K2KDZ6"/>
<evidence type="ECO:0000256" key="1">
    <source>
        <dbReference type="ARBA" id="ARBA00000085"/>
    </source>
</evidence>
<dbReference type="PANTHER" id="PTHR43065:SF46">
    <property type="entry name" value="C4-DICARBOXYLATE TRANSPORT SENSOR PROTEIN DCTB"/>
    <property type="match status" value="1"/>
</dbReference>
<protein>
    <recommendedName>
        <fullName evidence="2">histidine kinase</fullName>
        <ecNumber evidence="2">2.7.13.3</ecNumber>
    </recommendedName>
</protein>
<evidence type="ECO:0000256" key="2">
    <source>
        <dbReference type="ARBA" id="ARBA00012438"/>
    </source>
</evidence>
<evidence type="ECO:0000313" key="10">
    <source>
        <dbReference type="EMBL" id="EKE80934.1"/>
    </source>
</evidence>
<gene>
    <name evidence="10" type="ORF">A10D4_11119</name>
</gene>
<dbReference type="PANTHER" id="PTHR43065">
    <property type="entry name" value="SENSOR HISTIDINE KINASE"/>
    <property type="match status" value="1"/>
</dbReference>
<dbReference type="Pfam" id="PF02518">
    <property type="entry name" value="HATPase_c"/>
    <property type="match status" value="1"/>
</dbReference>
<dbReference type="PROSITE" id="PS50109">
    <property type="entry name" value="HIS_KIN"/>
    <property type="match status" value="1"/>
</dbReference>
<keyword evidence="6" id="KW-0067">ATP-binding</keyword>
<evidence type="ECO:0000256" key="6">
    <source>
        <dbReference type="ARBA" id="ARBA00022840"/>
    </source>
</evidence>
<keyword evidence="8" id="KW-0812">Transmembrane</keyword>
<dbReference type="PATRIC" id="fig|740709.3.peg.2248"/>
<keyword evidence="7" id="KW-0902">Two-component regulatory system</keyword>
<keyword evidence="8" id="KW-0472">Membrane</keyword>
<evidence type="ECO:0000256" key="3">
    <source>
        <dbReference type="ARBA" id="ARBA00022679"/>
    </source>
</evidence>
<dbReference type="SUPFAM" id="SSF55874">
    <property type="entry name" value="ATPase domain of HSP90 chaperone/DNA topoisomerase II/histidine kinase"/>
    <property type="match status" value="1"/>
</dbReference>
<dbReference type="RefSeq" id="WP_008489576.1">
    <property type="nucleotide sequence ID" value="NZ_AMRG01000014.1"/>
</dbReference>
<dbReference type="InterPro" id="IPR005467">
    <property type="entry name" value="His_kinase_dom"/>
</dbReference>
<feature type="domain" description="Histidine kinase" evidence="9">
    <location>
        <begin position="229"/>
        <end position="442"/>
    </location>
</feature>
<dbReference type="SMART" id="SM00387">
    <property type="entry name" value="HATPase_c"/>
    <property type="match status" value="1"/>
</dbReference>
<evidence type="ECO:0000256" key="8">
    <source>
        <dbReference type="SAM" id="Phobius"/>
    </source>
</evidence>
<dbReference type="EC" id="2.7.13.3" evidence="2"/>
<keyword evidence="5 10" id="KW-0418">Kinase</keyword>
<proteinExistence type="predicted"/>
<keyword evidence="11" id="KW-1185">Reference proteome</keyword>
<dbReference type="InterPro" id="IPR036890">
    <property type="entry name" value="HATPase_C_sf"/>
</dbReference>
<dbReference type="InterPro" id="IPR004358">
    <property type="entry name" value="Sig_transdc_His_kin-like_C"/>
</dbReference>
<name>K2KDZ6_9GAMM</name>
<feature type="transmembrane region" description="Helical" evidence="8">
    <location>
        <begin position="12"/>
        <end position="32"/>
    </location>
</feature>
<comment type="catalytic activity">
    <reaction evidence="1">
        <text>ATP + protein L-histidine = ADP + protein N-phospho-L-histidine.</text>
        <dbReference type="EC" id="2.7.13.3"/>
    </reaction>
</comment>
<dbReference type="EMBL" id="AMRG01000014">
    <property type="protein sequence ID" value="EKE80934.1"/>
    <property type="molecule type" value="Genomic_DNA"/>
</dbReference>
<dbReference type="GO" id="GO:0005524">
    <property type="term" value="F:ATP binding"/>
    <property type="evidence" value="ECO:0007669"/>
    <property type="project" value="UniProtKB-KW"/>
</dbReference>
<evidence type="ECO:0000256" key="5">
    <source>
        <dbReference type="ARBA" id="ARBA00022777"/>
    </source>
</evidence>